<evidence type="ECO:0000259" key="2">
    <source>
        <dbReference type="Pfam" id="PF07978"/>
    </source>
</evidence>
<dbReference type="SUPFAM" id="SSF54909">
    <property type="entry name" value="Dimeric alpha+beta barrel"/>
    <property type="match status" value="1"/>
</dbReference>
<evidence type="ECO:0000313" key="3">
    <source>
        <dbReference type="EMBL" id="MDH7452565.1"/>
    </source>
</evidence>
<accession>A0ABT6MPL6</accession>
<feature type="signal peptide" evidence="1">
    <location>
        <begin position="1"/>
        <end position="22"/>
    </location>
</feature>
<dbReference type="InterPro" id="IPR012577">
    <property type="entry name" value="NIPSNAP"/>
</dbReference>
<dbReference type="Pfam" id="PF07978">
    <property type="entry name" value="NIPSNAP"/>
    <property type="match status" value="1"/>
</dbReference>
<feature type="chain" id="PRO_5046587217" evidence="1">
    <location>
        <begin position="23"/>
        <end position="145"/>
    </location>
</feature>
<feature type="domain" description="NIPSNAP" evidence="2">
    <location>
        <begin position="35"/>
        <end position="137"/>
    </location>
</feature>
<evidence type="ECO:0000256" key="1">
    <source>
        <dbReference type="SAM" id="SignalP"/>
    </source>
</evidence>
<proteinExistence type="predicted"/>
<comment type="caution">
    <text evidence="3">The sequence shown here is derived from an EMBL/GenBank/DDBJ whole genome shotgun (WGS) entry which is preliminary data.</text>
</comment>
<reference evidence="3" key="1">
    <citation type="journal article" date="2007" name="Int. J. Syst. Evol. Microbiol.">
        <title>Luteimonas composti sp. nov., a moderately thermophilic bacterium isolated from food waste.</title>
        <authorList>
            <person name="Young C.C."/>
            <person name="Kampfer P."/>
            <person name="Chen W.M."/>
            <person name="Yen W.S."/>
            <person name="Arun A.B."/>
            <person name="Lai W.A."/>
            <person name="Shen F.T."/>
            <person name="Rekha P.D."/>
            <person name="Lin K.Y."/>
            <person name="Chou J.H."/>
        </authorList>
    </citation>
    <scope>NUCLEOTIDE SEQUENCE</scope>
    <source>
        <strain evidence="3">CC-YY355</strain>
    </source>
</reference>
<gene>
    <name evidence="3" type="ORF">QF205_05625</name>
</gene>
<dbReference type="Gene3D" id="3.30.70.100">
    <property type="match status" value="1"/>
</dbReference>
<dbReference type="EMBL" id="JARYGX010000013">
    <property type="protein sequence ID" value="MDH7452565.1"/>
    <property type="molecule type" value="Genomic_DNA"/>
</dbReference>
<dbReference type="RefSeq" id="WP_280941772.1">
    <property type="nucleotide sequence ID" value="NZ_JARYGX010000013.1"/>
</dbReference>
<dbReference type="Proteomes" id="UP001160550">
    <property type="component" value="Unassembled WGS sequence"/>
</dbReference>
<name>A0ABT6MPL6_9GAMM</name>
<organism evidence="3 4">
    <name type="scientific">Luteimonas composti</name>
    <dbReference type="NCBI Taxonomy" id="398257"/>
    <lineage>
        <taxon>Bacteria</taxon>
        <taxon>Pseudomonadati</taxon>
        <taxon>Pseudomonadota</taxon>
        <taxon>Gammaproteobacteria</taxon>
        <taxon>Lysobacterales</taxon>
        <taxon>Lysobacteraceae</taxon>
        <taxon>Luteimonas</taxon>
    </lineage>
</organism>
<protein>
    <submittedName>
        <fullName evidence="3">NIPSNAP family protein</fullName>
    </submittedName>
</protein>
<keyword evidence="1" id="KW-0732">Signal</keyword>
<dbReference type="InterPro" id="IPR011008">
    <property type="entry name" value="Dimeric_a/b-barrel"/>
</dbReference>
<evidence type="ECO:0000313" key="4">
    <source>
        <dbReference type="Proteomes" id="UP001160550"/>
    </source>
</evidence>
<sequence>MRIPLFPAVLSAALLSANAAAADPYRCEQQDGIQQLRIYEIERDNRDAFHDRFRDHALRIMRRHDFNIVDMWESDTGDRVEFIYLLAWPDQATMDARWASFLADEEWIETKRRTAAEHGTLVREANGQPLVRLSYSPACARGPAS</sequence>
<keyword evidence="4" id="KW-1185">Reference proteome</keyword>
<reference evidence="3" key="2">
    <citation type="submission" date="2023-04" db="EMBL/GenBank/DDBJ databases">
        <authorList>
            <person name="Sun J.-Q."/>
        </authorList>
    </citation>
    <scope>NUCLEOTIDE SEQUENCE</scope>
    <source>
        <strain evidence="3">CC-YY355</strain>
    </source>
</reference>